<dbReference type="GO" id="GO:0005509">
    <property type="term" value="F:calcium ion binding"/>
    <property type="evidence" value="ECO:0007669"/>
    <property type="project" value="InterPro"/>
</dbReference>
<keyword evidence="1" id="KW-0106">Calcium</keyword>
<evidence type="ECO:0000313" key="3">
    <source>
        <dbReference type="EMBL" id="CAE6971932.1"/>
    </source>
</evidence>
<dbReference type="InterPro" id="IPR051553">
    <property type="entry name" value="Ran_GTPase-activating"/>
</dbReference>
<dbReference type="SUPFAM" id="SSF55120">
    <property type="entry name" value="Pseudouridine synthase"/>
    <property type="match status" value="1"/>
</dbReference>
<feature type="domain" description="EF-hand" evidence="2">
    <location>
        <begin position="1072"/>
        <end position="1102"/>
    </location>
</feature>
<keyword evidence="4" id="KW-1185">Reference proteome</keyword>
<name>A0A812I5P6_9DINO</name>
<dbReference type="PROSITE" id="PS50222">
    <property type="entry name" value="EF_HAND_2"/>
    <property type="match status" value="1"/>
</dbReference>
<dbReference type="InterPro" id="IPR018247">
    <property type="entry name" value="EF_Hand_1_Ca_BS"/>
</dbReference>
<dbReference type="SUPFAM" id="SSF50985">
    <property type="entry name" value="RCC1/BLIP-II"/>
    <property type="match status" value="3"/>
</dbReference>
<dbReference type="InterPro" id="IPR006145">
    <property type="entry name" value="PsdUridine_synth_RsuA/RluA"/>
</dbReference>
<dbReference type="InterPro" id="IPR009091">
    <property type="entry name" value="RCC1/BLIP-II"/>
</dbReference>
<dbReference type="Gene3D" id="3.30.2350.10">
    <property type="entry name" value="Pseudouridine synthase"/>
    <property type="match status" value="1"/>
</dbReference>
<proteinExistence type="predicted"/>
<dbReference type="PANTHER" id="PTHR45982:SF1">
    <property type="entry name" value="REGULATOR OF CHROMOSOME CONDENSATION"/>
    <property type="match status" value="1"/>
</dbReference>
<evidence type="ECO:0000313" key="4">
    <source>
        <dbReference type="Proteomes" id="UP000604046"/>
    </source>
</evidence>
<sequence length="1538" mass="165189">MAQTFWPELTVDELRDLFQTVCRNRSGYIELPEFCAALGFDHRATPASQETARSLSQLDGALQVVLDRIRIAILEAVALFRSVGAAKPGLELIRVPMHQCQHFAFMTGRCPANVIEETAECERGRMKSDVDGSVVTWGDREWGGDSSKAQRQLMKGAVQVFGTYGAFDVDSAEEDQDPEMETRRSKRAFAATKASQWSRPQMPQRTENTLVNGRDFASCLHLGSVVTWGDSDFGGDSSAIASQLRKGVRIVCGSYGAFAAVKAGGNLFHARLNGCERSFLTLPEEDGSVITWGHPDFGGSSSDVAAHLTGGVVLRLGTHGSRFAERICRLNLKALKSDGSVVAWGDPATGGDPGEVEGHLRSGVKLLAATYGAFAAVRCDGSVVTWGSEDLGGKQLDSTRLRQGVRDVCSNFGAFAAIKDDGTVVAWGDAACGGDTFAIDSDLRNVQQICSTYSAFAALQQNGTVLTWGDADWGGDISDSVEELKAVTQVCSTYGAFAALRSDGSVVAWGDAACGGETSAVASRIRKRVFHLCSTYGAFAATKTDGSVVTWGDADWGGDSSYVQDQLYMISLVSGTFRAFLEMHDSGTFFLGDDAFDSSDASYDGLLVGVAKISGSGGAFAATKVDGSVVTWGDPKCGGDSSKARHLKGVVEVSHTAAAFAALKADGSVVAWGDPACGGDNSGMERSRTCAKRVFGLYKLFACIMADGSLSMWGDEALCTVRTDLRDIVLVSGTAKACAAVTTDGSVVTWGDERWGGDCSAVLSQLQEVQQICATGGAFAARTQLGAVVTWGDPASGGDSLDVWDQLAGGVVDLSHTSSAFAARKEDGSVVTWGNEDFGGNSFEFSYELSSDVVQVCGNGGAFAARKADGSVVCWGEPGAGANFRLENVVDICSTYRAFAAVKENGSVEAWGDPSCGGDCSKVASALRDVVHLCGTFGAFAAVKKDGTVVTWGDPETGADSSMLQPVHDPDSEAGIDAADLFQKLDVQGIGYLRYDEVSLMGYAFDNQLTGQQLDSLFRHFDPRGCGMVDLEGFRRCLGFLATAEDQSNVDQAVRARIAQAASALQSRGCTVQEAFVIFDTNRNGFLDQTEFYRFLVSGDCRVPLNMLEWDTRSGVAKHDLIRLQLATYMRAHDTPDIPLSFSSRYLKVCPAAVQVFSVNPGSLAFSSHHASTVAAHNRFYDAALSTALDRLEAFDAQGLANLAWALAMLGGSRTRPLLSKIRARAGAVVKQHTAAVHLVPEARTLAFSILSLTWALSFTSELDFELECTMLQAVCQMARVLDAGIHKMCETKPLVPLAVDAHLLMPRVTIDSPGLLVVLKPPGWEVDTTSDQTEARCLSTHLQESRRMEDCPVLHHAAYGFGFIHRLDVASSGLVIAATTFQGLLWMQFQKALNRIDREYIVLCYGLDPQPEHVIDVDVTVKGWLKASRTLTEDAGLPAKSRMRSVAQMQHPSFGRMAAISIQIFTGRRHQIRAHTRWMRHPTVCDAWYSPCEVCLTERSMLGAPPLRAWVRTPRWDGELTAPPEDMQSRCSWSEAS</sequence>
<dbReference type="SUPFAM" id="SSF47473">
    <property type="entry name" value="EF-hand"/>
    <property type="match status" value="1"/>
</dbReference>
<dbReference type="CDD" id="cd02869">
    <property type="entry name" value="PseudoU_synth_RluA_like"/>
    <property type="match status" value="1"/>
</dbReference>
<dbReference type="SMART" id="SM00054">
    <property type="entry name" value="EFh"/>
    <property type="match status" value="3"/>
</dbReference>
<dbReference type="GO" id="GO:0001522">
    <property type="term" value="P:pseudouridine synthesis"/>
    <property type="evidence" value="ECO:0007669"/>
    <property type="project" value="InterPro"/>
</dbReference>
<dbReference type="InterPro" id="IPR020103">
    <property type="entry name" value="PsdUridine_synth_cat_dom_sf"/>
</dbReference>
<dbReference type="GO" id="GO:0003723">
    <property type="term" value="F:RNA binding"/>
    <property type="evidence" value="ECO:0007669"/>
    <property type="project" value="InterPro"/>
</dbReference>
<protein>
    <recommendedName>
        <fullName evidence="2">EF-hand domain-containing protein</fullName>
    </recommendedName>
</protein>
<evidence type="ECO:0000256" key="1">
    <source>
        <dbReference type="ARBA" id="ARBA00022837"/>
    </source>
</evidence>
<dbReference type="Pfam" id="PF00849">
    <property type="entry name" value="PseudoU_synth_2"/>
    <property type="match status" value="1"/>
</dbReference>
<dbReference type="Proteomes" id="UP000604046">
    <property type="component" value="Unassembled WGS sequence"/>
</dbReference>
<dbReference type="OrthoDB" id="433373at2759"/>
<organism evidence="3 4">
    <name type="scientific">Symbiodinium natans</name>
    <dbReference type="NCBI Taxonomy" id="878477"/>
    <lineage>
        <taxon>Eukaryota</taxon>
        <taxon>Sar</taxon>
        <taxon>Alveolata</taxon>
        <taxon>Dinophyceae</taxon>
        <taxon>Suessiales</taxon>
        <taxon>Symbiodiniaceae</taxon>
        <taxon>Symbiodinium</taxon>
    </lineage>
</organism>
<dbReference type="Gene3D" id="2.130.10.30">
    <property type="entry name" value="Regulator of chromosome condensation 1/beta-lactamase-inhibitor protein II"/>
    <property type="match status" value="5"/>
</dbReference>
<dbReference type="GO" id="GO:0009982">
    <property type="term" value="F:pseudouridine synthase activity"/>
    <property type="evidence" value="ECO:0007669"/>
    <property type="project" value="InterPro"/>
</dbReference>
<evidence type="ECO:0000259" key="2">
    <source>
        <dbReference type="PROSITE" id="PS50222"/>
    </source>
</evidence>
<dbReference type="PANTHER" id="PTHR45982">
    <property type="entry name" value="REGULATOR OF CHROMOSOME CONDENSATION"/>
    <property type="match status" value="1"/>
</dbReference>
<dbReference type="Gene3D" id="1.10.238.10">
    <property type="entry name" value="EF-hand"/>
    <property type="match status" value="1"/>
</dbReference>
<dbReference type="EMBL" id="CAJNDS010000158">
    <property type="protein sequence ID" value="CAE6971932.1"/>
    <property type="molecule type" value="Genomic_DNA"/>
</dbReference>
<reference evidence="3" key="1">
    <citation type="submission" date="2021-02" db="EMBL/GenBank/DDBJ databases">
        <authorList>
            <person name="Dougan E. K."/>
            <person name="Rhodes N."/>
            <person name="Thang M."/>
            <person name="Chan C."/>
        </authorList>
    </citation>
    <scope>NUCLEOTIDE SEQUENCE</scope>
</reference>
<dbReference type="PROSITE" id="PS00018">
    <property type="entry name" value="EF_HAND_1"/>
    <property type="match status" value="1"/>
</dbReference>
<comment type="caution">
    <text evidence="3">The sequence shown here is derived from an EMBL/GenBank/DDBJ whole genome shotgun (WGS) entry which is preliminary data.</text>
</comment>
<dbReference type="InterPro" id="IPR002048">
    <property type="entry name" value="EF_hand_dom"/>
</dbReference>
<accession>A0A812I5P6</accession>
<dbReference type="InterPro" id="IPR011992">
    <property type="entry name" value="EF-hand-dom_pair"/>
</dbReference>
<gene>
    <name evidence="3" type="ORF">SNAT2548_LOCUS2679</name>
</gene>